<dbReference type="EMBL" id="CAJOBI010006397">
    <property type="protein sequence ID" value="CAF4059422.1"/>
    <property type="molecule type" value="Genomic_DNA"/>
</dbReference>
<dbReference type="GO" id="GO:1902600">
    <property type="term" value="P:proton transmembrane transport"/>
    <property type="evidence" value="ECO:0007669"/>
    <property type="project" value="InterPro"/>
</dbReference>
<dbReference type="Gene3D" id="1.20.1530.20">
    <property type="match status" value="2"/>
</dbReference>
<feature type="domain" description="Cation/H+ exchanger transmembrane" evidence="9">
    <location>
        <begin position="209"/>
        <end position="294"/>
    </location>
</feature>
<dbReference type="GO" id="GO:0015297">
    <property type="term" value="F:antiporter activity"/>
    <property type="evidence" value="ECO:0007669"/>
    <property type="project" value="InterPro"/>
</dbReference>
<feature type="transmembrane region" description="Helical" evidence="7">
    <location>
        <begin position="225"/>
        <end position="246"/>
    </location>
</feature>
<feature type="transmembrane region" description="Helical" evidence="7">
    <location>
        <begin position="138"/>
        <end position="160"/>
    </location>
</feature>
<dbReference type="Proteomes" id="UP000681720">
    <property type="component" value="Unassembled WGS sequence"/>
</dbReference>
<keyword evidence="6 7" id="KW-0472">Membrane</keyword>
<evidence type="ECO:0000313" key="10">
    <source>
        <dbReference type="EMBL" id="CAF3867541.1"/>
    </source>
</evidence>
<keyword evidence="5" id="KW-0406">Ion transport</keyword>
<sequence length="295" mass="32798">MQIFIILLLVRIMGWLLALIKQPPVIGEIIVGVIIGHSVLGTSLELEQKQLKRRWEDSLPISIATIIVPYGAGAALSIYLYDINNRDGFKPPDRIAFILFAASSNYPFGTLTVSCAAMNDVMGWCSWLLLAHLPKGQVLLASGKVILISVGYVLFMFTIVRWSINRVHALLIQRNIEMNHSFLIGIFLLLLGSSFFPIHLVYIHFSVHLLGMRTSLGSLNDPLHGGITVLIFAVATLIKFLPATLMTKCVTHRSWRFSTSVGILMNTRGLVELIALNIDLQLNILSPGLFTMFFL</sequence>
<evidence type="ECO:0000256" key="1">
    <source>
        <dbReference type="ARBA" id="ARBA00004141"/>
    </source>
</evidence>
<organism evidence="11 12">
    <name type="scientific">Rotaria magnacalcarata</name>
    <dbReference type="NCBI Taxonomy" id="392030"/>
    <lineage>
        <taxon>Eukaryota</taxon>
        <taxon>Metazoa</taxon>
        <taxon>Spiralia</taxon>
        <taxon>Gnathifera</taxon>
        <taxon>Rotifera</taxon>
        <taxon>Eurotatoria</taxon>
        <taxon>Bdelloidea</taxon>
        <taxon>Philodinida</taxon>
        <taxon>Philodinidae</taxon>
        <taxon>Rotaria</taxon>
    </lineage>
</organism>
<gene>
    <name evidence="10" type="ORF">GIL414_LOCUS4840</name>
    <name evidence="11" type="ORF">SMN809_LOCUS15101</name>
</gene>
<name>A0A8S2PKZ2_9BILA</name>
<reference evidence="11" key="1">
    <citation type="submission" date="2021-02" db="EMBL/GenBank/DDBJ databases">
        <authorList>
            <person name="Nowell W R."/>
        </authorList>
    </citation>
    <scope>NUCLEOTIDE SEQUENCE</scope>
</reference>
<dbReference type="InterPro" id="IPR038770">
    <property type="entry name" value="Na+/solute_symporter_sf"/>
</dbReference>
<evidence type="ECO:0000256" key="6">
    <source>
        <dbReference type="ARBA" id="ARBA00023136"/>
    </source>
</evidence>
<dbReference type="Pfam" id="PF00999">
    <property type="entry name" value="Na_H_Exchanger"/>
    <property type="match status" value="1"/>
</dbReference>
<feature type="signal peptide" evidence="8">
    <location>
        <begin position="1"/>
        <end position="18"/>
    </location>
</feature>
<dbReference type="EMBL" id="CAJOBJ010001211">
    <property type="protein sequence ID" value="CAF3867541.1"/>
    <property type="molecule type" value="Genomic_DNA"/>
</dbReference>
<evidence type="ECO:0000256" key="7">
    <source>
        <dbReference type="SAM" id="Phobius"/>
    </source>
</evidence>
<dbReference type="PANTHER" id="PTHR32468">
    <property type="entry name" value="CATION/H + ANTIPORTER"/>
    <property type="match status" value="1"/>
</dbReference>
<dbReference type="Proteomes" id="UP000676336">
    <property type="component" value="Unassembled WGS sequence"/>
</dbReference>
<evidence type="ECO:0000256" key="4">
    <source>
        <dbReference type="ARBA" id="ARBA00022989"/>
    </source>
</evidence>
<keyword evidence="2" id="KW-0813">Transport</keyword>
<keyword evidence="8" id="KW-0732">Signal</keyword>
<evidence type="ECO:0000259" key="9">
    <source>
        <dbReference type="Pfam" id="PF00999"/>
    </source>
</evidence>
<evidence type="ECO:0000256" key="8">
    <source>
        <dbReference type="SAM" id="SignalP"/>
    </source>
</evidence>
<feature type="chain" id="PRO_5035647072" description="Cation/H+ exchanger transmembrane domain-containing protein" evidence="8">
    <location>
        <begin position="19"/>
        <end position="295"/>
    </location>
</feature>
<dbReference type="AlphaFoldDB" id="A0A8S2PKZ2"/>
<dbReference type="InterPro" id="IPR050794">
    <property type="entry name" value="CPA2_transporter"/>
</dbReference>
<feature type="transmembrane region" description="Helical" evidence="7">
    <location>
        <begin position="58"/>
        <end position="81"/>
    </location>
</feature>
<feature type="transmembrane region" description="Helical" evidence="7">
    <location>
        <begin position="181"/>
        <end position="205"/>
    </location>
</feature>
<evidence type="ECO:0000313" key="12">
    <source>
        <dbReference type="Proteomes" id="UP000676336"/>
    </source>
</evidence>
<dbReference type="InterPro" id="IPR006153">
    <property type="entry name" value="Cation/H_exchanger_TM"/>
</dbReference>
<evidence type="ECO:0000256" key="2">
    <source>
        <dbReference type="ARBA" id="ARBA00022448"/>
    </source>
</evidence>
<evidence type="ECO:0000256" key="3">
    <source>
        <dbReference type="ARBA" id="ARBA00022692"/>
    </source>
</evidence>
<keyword evidence="3 7" id="KW-0812">Transmembrane</keyword>
<protein>
    <recommendedName>
        <fullName evidence="9">Cation/H+ exchanger transmembrane domain-containing protein</fullName>
    </recommendedName>
</protein>
<dbReference type="PANTHER" id="PTHR32468:SF0">
    <property type="entry name" value="K(+)_H(+) ANTIPORTER 1"/>
    <property type="match status" value="1"/>
</dbReference>
<keyword evidence="4 7" id="KW-1133">Transmembrane helix</keyword>
<evidence type="ECO:0000256" key="5">
    <source>
        <dbReference type="ARBA" id="ARBA00023065"/>
    </source>
</evidence>
<dbReference type="GO" id="GO:0016020">
    <property type="term" value="C:membrane"/>
    <property type="evidence" value="ECO:0007669"/>
    <property type="project" value="UniProtKB-SubCell"/>
</dbReference>
<comment type="caution">
    <text evidence="11">The sequence shown here is derived from an EMBL/GenBank/DDBJ whole genome shotgun (WGS) entry which is preliminary data.</text>
</comment>
<comment type="subcellular location">
    <subcellularLocation>
        <location evidence="1">Membrane</location>
        <topology evidence="1">Multi-pass membrane protein</topology>
    </subcellularLocation>
</comment>
<evidence type="ECO:0000313" key="11">
    <source>
        <dbReference type="EMBL" id="CAF4059422.1"/>
    </source>
</evidence>
<proteinExistence type="predicted"/>
<accession>A0A8S2PKZ2</accession>